<gene>
    <name evidence="1" type="ORF">GRI94_13585</name>
</gene>
<comment type="caution">
    <text evidence="1">The sequence shown here is derived from an EMBL/GenBank/DDBJ whole genome shotgun (WGS) entry which is preliminary data.</text>
</comment>
<dbReference type="InterPro" id="IPR019587">
    <property type="entry name" value="Polyketide_cyclase/dehydratase"/>
</dbReference>
<dbReference type="OrthoDB" id="1364128at2"/>
<dbReference type="RefSeq" id="WP_160780156.1">
    <property type="nucleotide sequence ID" value="NZ_BAAAZF010000001.1"/>
</dbReference>
<dbReference type="SUPFAM" id="SSF55961">
    <property type="entry name" value="Bet v1-like"/>
    <property type="match status" value="1"/>
</dbReference>
<reference evidence="1 2" key="1">
    <citation type="submission" date="2019-12" db="EMBL/GenBank/DDBJ databases">
        <title>Genomic-based taxomic classification of the family Erythrobacteraceae.</title>
        <authorList>
            <person name="Xu L."/>
        </authorList>
    </citation>
    <scope>NUCLEOTIDE SEQUENCE [LARGE SCALE GENOMIC DNA]</scope>
    <source>
        <strain evidence="1 2">JCM 16677</strain>
    </source>
</reference>
<dbReference type="EMBL" id="WTYE01000001">
    <property type="protein sequence ID" value="MXP32857.1"/>
    <property type="molecule type" value="Genomic_DNA"/>
</dbReference>
<dbReference type="InterPro" id="IPR023393">
    <property type="entry name" value="START-like_dom_sf"/>
</dbReference>
<dbReference type="Pfam" id="PF10604">
    <property type="entry name" value="Polyketide_cyc2"/>
    <property type="match status" value="1"/>
</dbReference>
<dbReference type="Gene3D" id="3.30.530.20">
    <property type="match status" value="1"/>
</dbReference>
<keyword evidence="2" id="KW-1185">Reference proteome</keyword>
<evidence type="ECO:0000313" key="2">
    <source>
        <dbReference type="Proteomes" id="UP000446786"/>
    </source>
</evidence>
<evidence type="ECO:0000313" key="1">
    <source>
        <dbReference type="EMBL" id="MXP32857.1"/>
    </source>
</evidence>
<protein>
    <submittedName>
        <fullName evidence="1">SRPBCC family protein</fullName>
    </submittedName>
</protein>
<sequence>MARIVETVTINCNADTAWGAVGDIGGLERSVPQLVTRCAYDEATATRTVTFVNGQTLVEPIVARDDDSMTLVWTAQGGEWHHHNASMHVSANDDGTSNVCWTADVLPNDQGPTITGIIQAGLAALKETLEKGN</sequence>
<accession>A0A845AU69</accession>
<dbReference type="AlphaFoldDB" id="A0A845AU69"/>
<dbReference type="Proteomes" id="UP000446786">
    <property type="component" value="Unassembled WGS sequence"/>
</dbReference>
<organism evidence="1 2">
    <name type="scientific">Parerythrobacter jejuensis</name>
    <dbReference type="NCBI Taxonomy" id="795812"/>
    <lineage>
        <taxon>Bacteria</taxon>
        <taxon>Pseudomonadati</taxon>
        <taxon>Pseudomonadota</taxon>
        <taxon>Alphaproteobacteria</taxon>
        <taxon>Sphingomonadales</taxon>
        <taxon>Erythrobacteraceae</taxon>
        <taxon>Parerythrobacter</taxon>
    </lineage>
</organism>
<proteinExistence type="predicted"/>
<name>A0A845AU69_9SPHN</name>
<dbReference type="CDD" id="cd07821">
    <property type="entry name" value="PYR_PYL_RCAR_like"/>
    <property type="match status" value="1"/>
</dbReference>